<name>A0A8S3X979_PARAO</name>
<gene>
    <name evidence="1" type="ORF">PAPOLLO_LOCUS15463</name>
</gene>
<keyword evidence="2" id="KW-1185">Reference proteome</keyword>
<accession>A0A8S3X979</accession>
<proteinExistence type="predicted"/>
<organism evidence="1 2">
    <name type="scientific">Parnassius apollo</name>
    <name type="common">Apollo butterfly</name>
    <name type="synonym">Papilio apollo</name>
    <dbReference type="NCBI Taxonomy" id="110799"/>
    <lineage>
        <taxon>Eukaryota</taxon>
        <taxon>Metazoa</taxon>
        <taxon>Ecdysozoa</taxon>
        <taxon>Arthropoda</taxon>
        <taxon>Hexapoda</taxon>
        <taxon>Insecta</taxon>
        <taxon>Pterygota</taxon>
        <taxon>Neoptera</taxon>
        <taxon>Endopterygota</taxon>
        <taxon>Lepidoptera</taxon>
        <taxon>Glossata</taxon>
        <taxon>Ditrysia</taxon>
        <taxon>Papilionoidea</taxon>
        <taxon>Papilionidae</taxon>
        <taxon>Parnassiinae</taxon>
        <taxon>Parnassini</taxon>
        <taxon>Parnassius</taxon>
        <taxon>Parnassius</taxon>
    </lineage>
</organism>
<dbReference type="Proteomes" id="UP000691718">
    <property type="component" value="Unassembled WGS sequence"/>
</dbReference>
<evidence type="ECO:0000313" key="2">
    <source>
        <dbReference type="Proteomes" id="UP000691718"/>
    </source>
</evidence>
<dbReference type="EMBL" id="CAJQZP010001036">
    <property type="protein sequence ID" value="CAG5010728.1"/>
    <property type="molecule type" value="Genomic_DNA"/>
</dbReference>
<evidence type="ECO:0000313" key="1">
    <source>
        <dbReference type="EMBL" id="CAG5010728.1"/>
    </source>
</evidence>
<protein>
    <submittedName>
        <fullName evidence="1">(apollo) hypothetical protein</fullName>
    </submittedName>
</protein>
<sequence>MGVTLRKRKYDEDVSDAFRVFTESILSKMDTMKIEFDDKISQINDSINTVVKQDISKLNDTIMGNEIRY</sequence>
<comment type="caution">
    <text evidence="1">The sequence shown here is derived from an EMBL/GenBank/DDBJ whole genome shotgun (WGS) entry which is preliminary data.</text>
</comment>
<reference evidence="1" key="1">
    <citation type="submission" date="2021-04" db="EMBL/GenBank/DDBJ databases">
        <authorList>
            <person name="Tunstrom K."/>
        </authorList>
    </citation>
    <scope>NUCLEOTIDE SEQUENCE</scope>
</reference>
<dbReference type="AlphaFoldDB" id="A0A8S3X979"/>